<evidence type="ECO:0000313" key="8">
    <source>
        <dbReference type="Proteomes" id="UP000694389"/>
    </source>
</evidence>
<dbReference type="Ensembl" id="ENSDLAT00005064007.2">
    <property type="protein sequence ID" value="ENSDLAP00005060437.2"/>
    <property type="gene ID" value="ENSDLAG00005025379.2"/>
</dbReference>
<dbReference type="InterPro" id="IPR003598">
    <property type="entry name" value="Ig_sub2"/>
</dbReference>
<dbReference type="PANTHER" id="PTHR46484">
    <property type="entry name" value="SI:CH211-171H4.5-RELATED"/>
    <property type="match status" value="1"/>
</dbReference>
<proteinExistence type="predicted"/>
<feature type="domain" description="Ig-like" evidence="6">
    <location>
        <begin position="152"/>
        <end position="246"/>
    </location>
</feature>
<dbReference type="SMART" id="SM00409">
    <property type="entry name" value="IG"/>
    <property type="match status" value="3"/>
</dbReference>
<dbReference type="Pfam" id="PF13895">
    <property type="entry name" value="Ig_2"/>
    <property type="match status" value="1"/>
</dbReference>
<feature type="transmembrane region" description="Helical" evidence="5">
    <location>
        <begin position="352"/>
        <end position="373"/>
    </location>
</feature>
<keyword evidence="5" id="KW-0812">Transmembrane</keyword>
<evidence type="ECO:0000256" key="4">
    <source>
        <dbReference type="SAM" id="MobiDB-lite"/>
    </source>
</evidence>
<evidence type="ECO:0000259" key="6">
    <source>
        <dbReference type="PROSITE" id="PS50835"/>
    </source>
</evidence>
<dbReference type="AlphaFoldDB" id="A0A8C4IRK7"/>
<dbReference type="InterPro" id="IPR003599">
    <property type="entry name" value="Ig_sub"/>
</dbReference>
<dbReference type="SMART" id="SM00408">
    <property type="entry name" value="IGc2"/>
    <property type="match status" value="1"/>
</dbReference>
<protein>
    <submittedName>
        <fullName evidence="7">Si:ch211-171h4.5</fullName>
    </submittedName>
</protein>
<dbReference type="Gene3D" id="2.60.40.10">
    <property type="entry name" value="Immunoglobulins"/>
    <property type="match status" value="3"/>
</dbReference>
<dbReference type="Proteomes" id="UP000694389">
    <property type="component" value="Unassembled WGS sequence"/>
</dbReference>
<dbReference type="InterPro" id="IPR036179">
    <property type="entry name" value="Ig-like_dom_sf"/>
</dbReference>
<feature type="compositionally biased region" description="Polar residues" evidence="4">
    <location>
        <begin position="432"/>
        <end position="442"/>
    </location>
</feature>
<evidence type="ECO:0000256" key="5">
    <source>
        <dbReference type="SAM" id="Phobius"/>
    </source>
</evidence>
<gene>
    <name evidence="7" type="primary">si:ch211-171h4.5</name>
</gene>
<keyword evidence="5" id="KW-1133">Transmembrane helix</keyword>
<dbReference type="InterPro" id="IPR013162">
    <property type="entry name" value="CD80_C2-set"/>
</dbReference>
<evidence type="ECO:0000256" key="2">
    <source>
        <dbReference type="ARBA" id="ARBA00023136"/>
    </source>
</evidence>
<reference evidence="7" key="2">
    <citation type="submission" date="2025-09" db="UniProtKB">
        <authorList>
            <consortium name="Ensembl"/>
        </authorList>
    </citation>
    <scope>IDENTIFICATION</scope>
</reference>
<reference evidence="7" key="1">
    <citation type="submission" date="2025-08" db="UniProtKB">
        <authorList>
            <consortium name="Ensembl"/>
        </authorList>
    </citation>
    <scope>IDENTIFICATION</scope>
</reference>
<dbReference type="GeneTree" id="ENSGT01150000286924"/>
<feature type="domain" description="Ig-like" evidence="6">
    <location>
        <begin position="255"/>
        <end position="337"/>
    </location>
</feature>
<dbReference type="Pfam" id="PF08205">
    <property type="entry name" value="C2-set_2"/>
    <property type="match status" value="1"/>
</dbReference>
<accession>A0A8C4IRK7</accession>
<comment type="subcellular location">
    <subcellularLocation>
        <location evidence="1">Membrane</location>
        <topology evidence="1">Single-pass membrane protein</topology>
    </subcellularLocation>
</comment>
<dbReference type="InterPro" id="IPR007110">
    <property type="entry name" value="Ig-like_dom"/>
</dbReference>
<keyword evidence="2 5" id="KW-0472">Membrane</keyword>
<sequence>MSNCSLDLKSSSHPAEMGVVLTVVALLIALMQGVFCKTWNVMLPKSIVGISGSCVTVPCGFEVPDEMEKRVLNCSNKGVWRKGSLSGPIITATSNIQGTIFGDLTKKNCTTSFHNFLQNYSDVYFFRLECLDTLKYTFPNGVNINVRQDPSPPLLTLESPVSEGAQVKVRCSVPMPCSILPPSLTWLPQDNSRQEEKEIHQNVDGQMILTSTLTFSASAEHHNQNITCSVSYPLTKGGSSKPSATSQTSTVLYAPRFTMATLSPSGPVSEGRIVTLLCSSDANPPVSLYTWYTTDSGNLTKKGEGDTLFLKVNREDSGVYVCEAQTERGSERSRPVALEVKPTTDISDSLQIPYIICAALLVLYVVTVAVTMYKYQNLSRRLKQLELKGEHTYTDLRICNVSSDYEQLQRQQPKTMPAPDVSNYENLQISARNPVSNINGSQSRDKGENVH</sequence>
<evidence type="ECO:0000256" key="3">
    <source>
        <dbReference type="ARBA" id="ARBA00023157"/>
    </source>
</evidence>
<name>A0A8C4IRK7_DICLA</name>
<feature type="region of interest" description="Disordered" evidence="4">
    <location>
        <begin position="432"/>
        <end position="451"/>
    </location>
</feature>
<evidence type="ECO:0000256" key="1">
    <source>
        <dbReference type="ARBA" id="ARBA00004167"/>
    </source>
</evidence>
<evidence type="ECO:0000313" key="7">
    <source>
        <dbReference type="Ensembl" id="ENSDLAP00005060437.2"/>
    </source>
</evidence>
<keyword evidence="8" id="KW-1185">Reference proteome</keyword>
<keyword evidence="3" id="KW-1015">Disulfide bond</keyword>
<dbReference type="GO" id="GO:0016020">
    <property type="term" value="C:membrane"/>
    <property type="evidence" value="ECO:0007669"/>
    <property type="project" value="UniProtKB-SubCell"/>
</dbReference>
<dbReference type="SUPFAM" id="SSF48726">
    <property type="entry name" value="Immunoglobulin"/>
    <property type="match status" value="2"/>
</dbReference>
<dbReference type="PANTHER" id="PTHR46484:SF8">
    <property type="entry name" value="B-CELL RECEPTOR CD22-LIKE-RELATED"/>
    <property type="match status" value="1"/>
</dbReference>
<organism evidence="7 8">
    <name type="scientific">Dicentrarchus labrax</name>
    <name type="common">European seabass</name>
    <name type="synonym">Morone labrax</name>
    <dbReference type="NCBI Taxonomy" id="13489"/>
    <lineage>
        <taxon>Eukaryota</taxon>
        <taxon>Metazoa</taxon>
        <taxon>Chordata</taxon>
        <taxon>Craniata</taxon>
        <taxon>Vertebrata</taxon>
        <taxon>Euteleostomi</taxon>
        <taxon>Actinopterygii</taxon>
        <taxon>Neopterygii</taxon>
        <taxon>Teleostei</taxon>
        <taxon>Neoteleostei</taxon>
        <taxon>Acanthomorphata</taxon>
        <taxon>Eupercaria</taxon>
        <taxon>Moronidae</taxon>
        <taxon>Dicentrarchus</taxon>
    </lineage>
</organism>
<dbReference type="InterPro" id="IPR013783">
    <property type="entry name" value="Ig-like_fold"/>
</dbReference>
<dbReference type="PROSITE" id="PS50835">
    <property type="entry name" value="IG_LIKE"/>
    <property type="match status" value="2"/>
</dbReference>